<evidence type="ECO:0000256" key="12">
    <source>
        <dbReference type="ARBA" id="ARBA00045085"/>
    </source>
</evidence>
<evidence type="ECO:0000256" key="4">
    <source>
        <dbReference type="ARBA" id="ARBA00012839"/>
    </source>
</evidence>
<dbReference type="PROSITE" id="PS52002">
    <property type="entry name" value="SM"/>
    <property type="match status" value="1"/>
</dbReference>
<dbReference type="SUPFAM" id="SSF82109">
    <property type="entry name" value="MIR domain"/>
    <property type="match status" value="1"/>
</dbReference>
<dbReference type="PROSITE" id="PS51512">
    <property type="entry name" value="DFDF"/>
    <property type="match status" value="1"/>
</dbReference>
<evidence type="ECO:0000256" key="2">
    <source>
        <dbReference type="ARBA" id="ARBA00004922"/>
    </source>
</evidence>
<keyword evidence="10 16" id="KW-1133">Transmembrane helix</keyword>
<dbReference type="InterPro" id="IPR032421">
    <property type="entry name" value="PMT_4TMC"/>
</dbReference>
<evidence type="ECO:0000259" key="20">
    <source>
        <dbReference type="PROSITE" id="PS52002"/>
    </source>
</evidence>
<sequence>MSGVPYIGSTIMLISKADIRYEGTLSSIDTEQSSVTLENVRSYGTEGRTGGVKEVPPSDQVYECIIFRSTEIKDLHVSDYPQQQVNQPNMPENMFANNGMQSMRPPGFGYPQMGYGVNPAMNPYYMQYQQQYWQHMQQHGAMMNAGMFDQDEKQPAFGQFGQNAFSNPSYAPYPAFGYPPQHFGSFAPPSFQPPKQPVQEEKKQPSIPVKETVAEEVKKERKPSPEREKKEEPKQPSVPIKREVKQEVKVEAKNERNEIEKEKPESSNRRFSGSRGGYVRRGGRGGHRGGRHGGITVPETEFNFEESNAKFNKEDLPKEESLVSKGYDKSTSFFDNISCESRERELAAASLDRKAKLQEDRRLNIETFGKAGTFDNNRRVVHTLDLDMNDEIRRRNREQTPSPTKSSSDVDEKDKYIEVPPTSECYYDQENTKITIALLIFGLITRLYQINKADFVVWDEAHFGKFGSQYLRREFYHDVHPPLGKMLVGLAGFLSGYNGTFGFESGSTYPAELNYGMFRGIPAALFVGILALADCAWTTISRFILLDGMLIFFTVLTVYSHLTFVNSRDVPFSLDWWLAIVLTGVSIGFVSSVKWVGLFTMALVGLYTIEDLWDMLGDLRMPKMTFLKHFFARVVCLILLPIGIYMFFFQAHFMILNSTGSGDSHMSSLFQANLRGSKLLNNPLDVAYGSLVTIKNQGHGGGLLHSHIQTFPSGSKQQQVTLYHHKDDNNNWIIKKEHGVEIDDEKIQFIQNGDKLRLFHSATKRNLHSHNLAAPLTKYDNEVSCYGNDTWKDPNDFWIIEIASDLRDNKNLTSLKSLTTSFRLKHSQTGCYLRSSIKNLPEWGFKQLEVSCEKKLKFRKDSLWNIEMHKNDKLPPAPPGHFKTNFINDFLQLNVAMWITNNALTPDPDKEPDELTSSPYEWPLLLRGLRMASWKDEAVKFYLIGNPVVWWGGFVSLLLISFLYLFYILRFKRGYYNWTIGDWHWFTIKCKTIIFGWILHFIPFCLMGRVTYLHHYFPALFFAMLGFGFVLDHLFLRKIRNIKARNLIAVLFSTIVCLVFLFFTPVVFGFQGPAKDLMVNHKWLDSWNIY</sequence>
<dbReference type="PROSITE" id="PS50919">
    <property type="entry name" value="MIR"/>
    <property type="match status" value="3"/>
</dbReference>
<dbReference type="FunFam" id="2.80.10.50:FF:000012">
    <property type="entry name" value="Protein O-mannosyl-transferase 1"/>
    <property type="match status" value="1"/>
</dbReference>
<evidence type="ECO:0000256" key="13">
    <source>
        <dbReference type="ARBA" id="ARBA00045102"/>
    </source>
</evidence>
<dbReference type="EC" id="2.4.1.109" evidence="4"/>
<dbReference type="UniPathway" id="UPA00378"/>
<dbReference type="GO" id="GO:0004169">
    <property type="term" value="F:dolichyl-phosphate-mannose-protein mannosyltransferase activity"/>
    <property type="evidence" value="ECO:0007669"/>
    <property type="project" value="UniProtKB-EC"/>
</dbReference>
<dbReference type="SMART" id="SM01199">
    <property type="entry name" value="FDF"/>
    <property type="match status" value="1"/>
</dbReference>
<keyword evidence="6" id="KW-0808">Transferase</keyword>
<evidence type="ECO:0000313" key="22">
    <source>
        <dbReference type="Proteomes" id="UP000030755"/>
    </source>
</evidence>
<keyword evidence="5" id="KW-0328">Glycosyltransferase</keyword>
<evidence type="ECO:0000256" key="11">
    <source>
        <dbReference type="ARBA" id="ARBA00023136"/>
    </source>
</evidence>
<comment type="subcellular location">
    <subcellularLocation>
        <location evidence="1">Endoplasmic reticulum membrane</location>
        <topology evidence="1">Multi-pass membrane protein</topology>
    </subcellularLocation>
</comment>
<feature type="transmembrane region" description="Helical" evidence="16">
    <location>
        <begin position="948"/>
        <end position="969"/>
    </location>
</feature>
<keyword evidence="22" id="KW-1185">Reference proteome</keyword>
<dbReference type="InterPro" id="IPR003342">
    <property type="entry name" value="ArnT-like_N"/>
</dbReference>
<feature type="transmembrane region" description="Helical" evidence="16">
    <location>
        <begin position="517"/>
        <end position="537"/>
    </location>
</feature>
<dbReference type="InterPro" id="IPR025609">
    <property type="entry name" value="Lsm14-like_N"/>
</dbReference>
<evidence type="ECO:0000256" key="16">
    <source>
        <dbReference type="SAM" id="Phobius"/>
    </source>
</evidence>
<feature type="domain" description="Sm" evidence="20">
    <location>
        <begin position="1"/>
        <end position="81"/>
    </location>
</feature>
<dbReference type="InterPro" id="IPR036300">
    <property type="entry name" value="MIR_dom_sf"/>
</dbReference>
<keyword evidence="8" id="KW-0677">Repeat</keyword>
<dbReference type="GO" id="GO:0005789">
    <property type="term" value="C:endoplasmic reticulum membrane"/>
    <property type="evidence" value="ECO:0007669"/>
    <property type="project" value="UniProtKB-SubCell"/>
</dbReference>
<dbReference type="InterPro" id="IPR027005">
    <property type="entry name" value="PMT-like"/>
</dbReference>
<accession>A0A075AY47</accession>
<dbReference type="OMA" id="ENMFANN"/>
<evidence type="ECO:0000256" key="3">
    <source>
        <dbReference type="ARBA" id="ARBA00007222"/>
    </source>
</evidence>
<feature type="transmembrane region" description="Helical" evidence="16">
    <location>
        <begin position="990"/>
        <end position="1010"/>
    </location>
</feature>
<evidence type="ECO:0000256" key="1">
    <source>
        <dbReference type="ARBA" id="ARBA00004477"/>
    </source>
</evidence>
<dbReference type="EMBL" id="KE560887">
    <property type="protein sequence ID" value="EPZ35059.1"/>
    <property type="molecule type" value="Genomic_DNA"/>
</dbReference>
<feature type="domain" description="MIR" evidence="17">
    <location>
        <begin position="747"/>
        <end position="803"/>
    </location>
</feature>
<feature type="domain" description="MIR" evidence="17">
    <location>
        <begin position="812"/>
        <end position="869"/>
    </location>
</feature>
<dbReference type="SMART" id="SM00472">
    <property type="entry name" value="MIR"/>
    <property type="match status" value="3"/>
</dbReference>
<gene>
    <name evidence="21" type="ORF">O9G_004077</name>
</gene>
<dbReference type="Gene3D" id="2.30.30.100">
    <property type="match status" value="1"/>
</dbReference>
<dbReference type="InterPro" id="IPR025762">
    <property type="entry name" value="DFDF"/>
</dbReference>
<feature type="region of interest" description="Disordered" evidence="15">
    <location>
        <begin position="181"/>
        <end position="297"/>
    </location>
</feature>
<dbReference type="Pfam" id="PF02815">
    <property type="entry name" value="MIR"/>
    <property type="match status" value="1"/>
</dbReference>
<dbReference type="STRING" id="988480.A0A075AY47"/>
<dbReference type="HOGENOM" id="CLU_284717_0_0_1"/>
<dbReference type="Pfam" id="PF16192">
    <property type="entry name" value="PMT_4TMC"/>
    <property type="match status" value="1"/>
</dbReference>
<feature type="short sequence motif" description="FFD box" evidence="14">
    <location>
        <begin position="325"/>
        <end position="341"/>
    </location>
</feature>
<comment type="catalytic activity">
    <reaction evidence="13">
        <text>a di-trans,poly-cis-dolichyl beta-D-mannosyl phosphate + L-seryl-[protein] = 3-O-(alpha-D-mannosyl)-L-seryl-[protein] + a di-trans,poly-cis-dolichyl phosphate + H(+)</text>
        <dbReference type="Rhea" id="RHEA:17377"/>
        <dbReference type="Rhea" id="RHEA-COMP:9863"/>
        <dbReference type="Rhea" id="RHEA-COMP:13546"/>
        <dbReference type="Rhea" id="RHEA-COMP:19498"/>
        <dbReference type="Rhea" id="RHEA-COMP:19501"/>
        <dbReference type="ChEBI" id="CHEBI:15378"/>
        <dbReference type="ChEBI" id="CHEBI:29999"/>
        <dbReference type="ChEBI" id="CHEBI:57683"/>
        <dbReference type="ChEBI" id="CHEBI:58211"/>
        <dbReference type="ChEBI" id="CHEBI:137321"/>
        <dbReference type="EC" id="2.4.1.109"/>
    </reaction>
</comment>
<feature type="domain" description="DFDF" evidence="18">
    <location>
        <begin position="290"/>
        <end position="326"/>
    </location>
</feature>
<evidence type="ECO:0000256" key="8">
    <source>
        <dbReference type="ARBA" id="ARBA00022737"/>
    </source>
</evidence>
<dbReference type="Gene3D" id="2.80.10.50">
    <property type="match status" value="1"/>
</dbReference>
<evidence type="ECO:0000313" key="21">
    <source>
        <dbReference type="EMBL" id="EPZ35059.1"/>
    </source>
</evidence>
<evidence type="ECO:0000256" key="5">
    <source>
        <dbReference type="ARBA" id="ARBA00022676"/>
    </source>
</evidence>
<dbReference type="SMART" id="SM01271">
    <property type="entry name" value="LSM14"/>
    <property type="match status" value="1"/>
</dbReference>
<evidence type="ECO:0000256" key="14">
    <source>
        <dbReference type="PROSITE-ProRule" id="PRU00846"/>
    </source>
</evidence>
<dbReference type="InterPro" id="IPR019050">
    <property type="entry name" value="FDF_dom"/>
</dbReference>
<dbReference type="AlphaFoldDB" id="A0A075AY47"/>
<dbReference type="InterPro" id="IPR025761">
    <property type="entry name" value="FFD_box"/>
</dbReference>
<dbReference type="InterPro" id="IPR016093">
    <property type="entry name" value="MIR_motif"/>
</dbReference>
<dbReference type="CDD" id="cd01736">
    <property type="entry name" value="LSm14_N"/>
    <property type="match status" value="1"/>
</dbReference>
<feature type="domain" description="MIR" evidence="17">
    <location>
        <begin position="683"/>
        <end position="737"/>
    </location>
</feature>
<comment type="similarity">
    <text evidence="3">Belongs to the glycosyltransferase 39 family.</text>
</comment>
<name>A0A075AY47_ROZAC</name>
<dbReference type="PROSITE" id="PS51513">
    <property type="entry name" value="FFD"/>
    <property type="match status" value="1"/>
</dbReference>
<dbReference type="PANTHER" id="PTHR10050">
    <property type="entry name" value="DOLICHYL-PHOSPHATE-MANNOSE--PROTEIN MANNOSYLTRANSFERASE"/>
    <property type="match status" value="1"/>
</dbReference>
<feature type="domain" description="FFD box profile" evidence="19">
    <location>
        <begin position="325"/>
        <end position="341"/>
    </location>
</feature>
<dbReference type="Pfam" id="PF12701">
    <property type="entry name" value="LSM14"/>
    <property type="match status" value="1"/>
</dbReference>
<feature type="region of interest" description="Disordered" evidence="15">
    <location>
        <begin position="391"/>
        <end position="414"/>
    </location>
</feature>
<dbReference type="PANTHER" id="PTHR10050:SF46">
    <property type="entry name" value="PROTEIN O-MANNOSYL-TRANSFERASE 2"/>
    <property type="match status" value="1"/>
</dbReference>
<keyword evidence="7 16" id="KW-0812">Transmembrane</keyword>
<evidence type="ECO:0000256" key="15">
    <source>
        <dbReference type="SAM" id="MobiDB-lite"/>
    </source>
</evidence>
<dbReference type="InterPro" id="IPR047575">
    <property type="entry name" value="Sm"/>
</dbReference>
<feature type="compositionally biased region" description="Basic residues" evidence="15">
    <location>
        <begin position="281"/>
        <end position="291"/>
    </location>
</feature>
<evidence type="ECO:0000256" key="6">
    <source>
        <dbReference type="ARBA" id="ARBA00022679"/>
    </source>
</evidence>
<feature type="transmembrane region" description="Helical" evidence="16">
    <location>
        <begin position="630"/>
        <end position="649"/>
    </location>
</feature>
<dbReference type="Proteomes" id="UP000030755">
    <property type="component" value="Unassembled WGS sequence"/>
</dbReference>
<keyword evidence="9" id="KW-0256">Endoplasmic reticulum</keyword>
<reference evidence="21 22" key="1">
    <citation type="journal article" date="2013" name="Curr. Biol.">
        <title>Shared signatures of parasitism and phylogenomics unite Cryptomycota and microsporidia.</title>
        <authorList>
            <person name="James T.Y."/>
            <person name="Pelin A."/>
            <person name="Bonen L."/>
            <person name="Ahrendt S."/>
            <person name="Sain D."/>
            <person name="Corradi N."/>
            <person name="Stajich J.E."/>
        </authorList>
    </citation>
    <scope>NUCLEOTIDE SEQUENCE [LARGE SCALE GENOMIC DNA]</scope>
    <source>
        <strain evidence="21 22">CSF55</strain>
    </source>
</reference>
<protein>
    <recommendedName>
        <fullName evidence="4">dolichyl-phosphate-mannose--protein mannosyltransferase</fullName>
        <ecNumber evidence="4">2.4.1.109</ecNumber>
    </recommendedName>
</protein>
<dbReference type="InterPro" id="IPR010920">
    <property type="entry name" value="LSM_dom_sf"/>
</dbReference>
<comment type="pathway">
    <text evidence="2">Protein modification; protein glycosylation.</text>
</comment>
<comment type="catalytic activity">
    <reaction evidence="12">
        <text>a di-trans,poly-cis-dolichyl beta-D-mannosyl phosphate + L-threonyl-[protein] = 3-O-(alpha-D-mannosyl)-L-threonyl-[protein] + a di-trans,poly-cis-dolichyl phosphate + H(+)</text>
        <dbReference type="Rhea" id="RHEA:53396"/>
        <dbReference type="Rhea" id="RHEA-COMP:11060"/>
        <dbReference type="Rhea" id="RHEA-COMP:13547"/>
        <dbReference type="Rhea" id="RHEA-COMP:19498"/>
        <dbReference type="Rhea" id="RHEA-COMP:19501"/>
        <dbReference type="ChEBI" id="CHEBI:15378"/>
        <dbReference type="ChEBI" id="CHEBI:30013"/>
        <dbReference type="ChEBI" id="CHEBI:57683"/>
        <dbReference type="ChEBI" id="CHEBI:58211"/>
        <dbReference type="ChEBI" id="CHEBI:137323"/>
        <dbReference type="EC" id="2.4.1.109"/>
    </reaction>
</comment>
<dbReference type="OrthoDB" id="292747at2759"/>
<keyword evidence="11 16" id="KW-0472">Membrane</keyword>
<evidence type="ECO:0000256" key="10">
    <source>
        <dbReference type="ARBA" id="ARBA00022989"/>
    </source>
</evidence>
<dbReference type="Pfam" id="PF02366">
    <property type="entry name" value="PMT"/>
    <property type="match status" value="1"/>
</dbReference>
<evidence type="ECO:0000259" key="18">
    <source>
        <dbReference type="PROSITE" id="PS51512"/>
    </source>
</evidence>
<feature type="compositionally biased region" description="Basic and acidic residues" evidence="15">
    <location>
        <begin position="212"/>
        <end position="268"/>
    </location>
</feature>
<feature type="transmembrane region" description="Helical" evidence="16">
    <location>
        <begin position="544"/>
        <end position="564"/>
    </location>
</feature>
<feature type="transmembrane region" description="Helical" evidence="16">
    <location>
        <begin position="1016"/>
        <end position="1035"/>
    </location>
</feature>
<evidence type="ECO:0000259" key="19">
    <source>
        <dbReference type="PROSITE" id="PS51513"/>
    </source>
</evidence>
<evidence type="ECO:0000256" key="9">
    <source>
        <dbReference type="ARBA" id="ARBA00022824"/>
    </source>
</evidence>
<dbReference type="SUPFAM" id="SSF50182">
    <property type="entry name" value="Sm-like ribonucleoproteins"/>
    <property type="match status" value="1"/>
</dbReference>
<dbReference type="GO" id="GO:0003723">
    <property type="term" value="F:RNA binding"/>
    <property type="evidence" value="ECO:0007669"/>
    <property type="project" value="InterPro"/>
</dbReference>
<feature type="transmembrane region" description="Helical" evidence="16">
    <location>
        <begin position="576"/>
        <end position="609"/>
    </location>
</feature>
<organism evidence="21 22">
    <name type="scientific">Rozella allomycis (strain CSF55)</name>
    <dbReference type="NCBI Taxonomy" id="988480"/>
    <lineage>
        <taxon>Eukaryota</taxon>
        <taxon>Fungi</taxon>
        <taxon>Fungi incertae sedis</taxon>
        <taxon>Cryptomycota</taxon>
        <taxon>Cryptomycota incertae sedis</taxon>
        <taxon>Rozella</taxon>
    </lineage>
</organism>
<feature type="transmembrane region" description="Helical" evidence="16">
    <location>
        <begin position="1047"/>
        <end position="1070"/>
    </location>
</feature>
<evidence type="ECO:0000259" key="17">
    <source>
        <dbReference type="PROSITE" id="PS50919"/>
    </source>
</evidence>
<proteinExistence type="inferred from homology"/>
<evidence type="ECO:0000256" key="7">
    <source>
        <dbReference type="ARBA" id="ARBA00022692"/>
    </source>
</evidence>